<reference evidence="6 7" key="1">
    <citation type="submission" date="2016-03" db="EMBL/GenBank/DDBJ databases">
        <title>Chemosynthetic sulphur-oxidizing symbionts of marine invertebrate animals are capable of nitrogen fixation.</title>
        <authorList>
            <person name="Petersen J.M."/>
            <person name="Kemper A."/>
            <person name="Gruber-Vodicka H."/>
            <person name="Cardini U."/>
            <person name="Geest Mvander."/>
            <person name="Kleiner M."/>
            <person name="Bulgheresi S."/>
            <person name="Fussmann M."/>
            <person name="Herbold C."/>
            <person name="Seah B.K.B."/>
            <person name="Antony C.Paul."/>
            <person name="Liu D."/>
            <person name="Belitz A."/>
            <person name="Weber M."/>
        </authorList>
    </citation>
    <scope>NUCLEOTIDE SEQUENCE [LARGE SCALE GENOMIC DNA]</scope>
    <source>
        <strain evidence="6">G_D</strain>
    </source>
</reference>
<dbReference type="InterPro" id="IPR005653">
    <property type="entry name" value="OstA-like_N"/>
</dbReference>
<evidence type="ECO:0000256" key="1">
    <source>
        <dbReference type="ARBA" id="ARBA00022448"/>
    </source>
</evidence>
<dbReference type="GO" id="GO:0015920">
    <property type="term" value="P:lipopolysaccharide transport"/>
    <property type="evidence" value="ECO:0007669"/>
    <property type="project" value="UniProtKB-UniRule"/>
</dbReference>
<evidence type="ECO:0000313" key="7">
    <source>
        <dbReference type="Proteomes" id="UP000094849"/>
    </source>
</evidence>
<dbReference type="EMBL" id="LVJZ01000003">
    <property type="protein sequence ID" value="ODB95777.1"/>
    <property type="molecule type" value="Genomic_DNA"/>
</dbReference>
<accession>A0A1E2UM08</accession>
<dbReference type="NCBIfam" id="TIGR03002">
    <property type="entry name" value="outer_YhbN_LptA"/>
    <property type="match status" value="1"/>
</dbReference>
<dbReference type="GO" id="GO:0009279">
    <property type="term" value="C:cell outer membrane"/>
    <property type="evidence" value="ECO:0007669"/>
    <property type="project" value="TreeGrafter"/>
</dbReference>
<dbReference type="RefSeq" id="WP_069003495.1">
    <property type="nucleotide sequence ID" value="NZ_LVJW01000006.1"/>
</dbReference>
<proteinExistence type="inferred from homology"/>
<evidence type="ECO:0000259" key="5">
    <source>
        <dbReference type="Pfam" id="PF03968"/>
    </source>
</evidence>
<dbReference type="InterPro" id="IPR052037">
    <property type="entry name" value="LPS_export_LptA"/>
</dbReference>
<dbReference type="GO" id="GO:0030288">
    <property type="term" value="C:outer membrane-bounded periplasmic space"/>
    <property type="evidence" value="ECO:0007669"/>
    <property type="project" value="TreeGrafter"/>
</dbReference>
<dbReference type="GO" id="GO:0017089">
    <property type="term" value="F:glycolipid transfer activity"/>
    <property type="evidence" value="ECO:0007669"/>
    <property type="project" value="TreeGrafter"/>
</dbReference>
<keyword evidence="3 4" id="KW-0574">Periplasm</keyword>
<protein>
    <recommendedName>
        <fullName evidence="4">Lipopolysaccharide export system protein LptA</fullName>
    </recommendedName>
</protein>
<evidence type="ECO:0000313" key="6">
    <source>
        <dbReference type="EMBL" id="ODB95777.1"/>
    </source>
</evidence>
<dbReference type="AlphaFoldDB" id="A0A1E2UM08"/>
<feature type="domain" description="Organic solvent tolerance-like N-terminal" evidence="5">
    <location>
        <begin position="35"/>
        <end position="141"/>
    </location>
</feature>
<dbReference type="InterPro" id="IPR014340">
    <property type="entry name" value="LptA"/>
</dbReference>
<dbReference type="OrthoDB" id="9795964at2"/>
<dbReference type="Gene3D" id="2.60.450.10">
    <property type="entry name" value="Lipopolysaccharide (LPS) transport protein A like domain"/>
    <property type="match status" value="1"/>
</dbReference>
<organism evidence="6 7">
    <name type="scientific">Candidatus Thiodiazotropha endoloripes</name>
    <dbReference type="NCBI Taxonomy" id="1818881"/>
    <lineage>
        <taxon>Bacteria</taxon>
        <taxon>Pseudomonadati</taxon>
        <taxon>Pseudomonadota</taxon>
        <taxon>Gammaproteobacteria</taxon>
        <taxon>Chromatiales</taxon>
        <taxon>Sedimenticolaceae</taxon>
        <taxon>Candidatus Thiodiazotropha</taxon>
    </lineage>
</organism>
<keyword evidence="1 4" id="KW-0813">Transport</keyword>
<sequence>MNLNKGRGLICSLLMAVAIPAWGLESDRNQPMSLEADSLSINESSGVSLYEGNVTIVQGSMKLWADRLWVHRSAGKTEKIVSEGQPTRFSQLPEVDGVEVHGQAQRIEIHLNRNEMLLIDDALLEQGGNSFRNDRIVYNRANAQVRAGSSVQGKQRVQVVIEPQTGKTEP</sequence>
<dbReference type="Pfam" id="PF03968">
    <property type="entry name" value="LptD_N"/>
    <property type="match status" value="1"/>
</dbReference>
<dbReference type="PANTHER" id="PTHR36504">
    <property type="entry name" value="LIPOPOLYSACCHARIDE EXPORT SYSTEM PROTEIN LPTA"/>
    <property type="match status" value="1"/>
</dbReference>
<name>A0A1E2UM08_9GAMM</name>
<comment type="function">
    <text evidence="4">Involved in the assembly of lipopolysaccharide (LPS). Required for the translocation of LPS from the inner membrane to the outer membrane. May form a bridge between the inner membrane and the outer membrane, via interactions with LptC and LptD, thereby facilitating LPS transfer across the periplasm.</text>
</comment>
<dbReference type="PANTHER" id="PTHR36504:SF1">
    <property type="entry name" value="LIPOPOLYSACCHARIDE EXPORT SYSTEM PROTEIN LPTA"/>
    <property type="match status" value="1"/>
</dbReference>
<comment type="subcellular location">
    <subcellularLocation>
        <location evidence="4">Periplasm</location>
    </subcellularLocation>
</comment>
<dbReference type="HAMAP" id="MF_01914">
    <property type="entry name" value="LPS_assembly_LptA"/>
    <property type="match status" value="1"/>
</dbReference>
<dbReference type="GO" id="GO:0043165">
    <property type="term" value="P:Gram-negative-bacterium-type cell outer membrane assembly"/>
    <property type="evidence" value="ECO:0007669"/>
    <property type="project" value="UniProtKB-UniRule"/>
</dbReference>
<comment type="subunit">
    <text evidence="4">Component of the lipopolysaccharide transport and assembly complex.</text>
</comment>
<evidence type="ECO:0000256" key="2">
    <source>
        <dbReference type="ARBA" id="ARBA00022729"/>
    </source>
</evidence>
<keyword evidence="7" id="KW-1185">Reference proteome</keyword>
<gene>
    <name evidence="4" type="primary">lptA</name>
    <name evidence="6" type="ORF">A3196_02810</name>
</gene>
<dbReference type="STRING" id="1818881.A3196_02810"/>
<keyword evidence="2" id="KW-0732">Signal</keyword>
<comment type="similarity">
    <text evidence="4">Belongs to the LptA family.</text>
</comment>
<comment type="caution">
    <text evidence="6">The sequence shown here is derived from an EMBL/GenBank/DDBJ whole genome shotgun (WGS) entry which is preliminary data.</text>
</comment>
<evidence type="ECO:0000256" key="3">
    <source>
        <dbReference type="ARBA" id="ARBA00022764"/>
    </source>
</evidence>
<dbReference type="Proteomes" id="UP000094849">
    <property type="component" value="Unassembled WGS sequence"/>
</dbReference>
<dbReference type="GO" id="GO:0001530">
    <property type="term" value="F:lipopolysaccharide binding"/>
    <property type="evidence" value="ECO:0007669"/>
    <property type="project" value="InterPro"/>
</dbReference>
<evidence type="ECO:0000256" key="4">
    <source>
        <dbReference type="HAMAP-Rule" id="MF_01914"/>
    </source>
</evidence>